<evidence type="ECO:0000313" key="2">
    <source>
        <dbReference type="Proteomes" id="UP000310168"/>
    </source>
</evidence>
<accession>A0ABY2TPL7</accession>
<gene>
    <name evidence="1" type="ORF">EZH24_08770</name>
</gene>
<evidence type="ECO:0000313" key="1">
    <source>
        <dbReference type="EMBL" id="TKZ33143.1"/>
    </source>
</evidence>
<proteinExistence type="predicted"/>
<dbReference type="Proteomes" id="UP000310168">
    <property type="component" value="Unassembled WGS sequence"/>
</dbReference>
<comment type="caution">
    <text evidence="1">The sequence shown here is derived from an EMBL/GenBank/DDBJ whole genome shotgun (WGS) entry which is preliminary data.</text>
</comment>
<dbReference type="RefSeq" id="WP_137998787.1">
    <property type="nucleotide sequence ID" value="NZ_SJDU01000243.1"/>
</dbReference>
<protein>
    <submittedName>
        <fullName evidence="1">Uncharacterized protein</fullName>
    </submittedName>
</protein>
<keyword evidence="2" id="KW-1185">Reference proteome</keyword>
<organism evidence="1 2">
    <name type="scientific">Brachyspira catarrhinii</name>
    <dbReference type="NCBI Taxonomy" id="2528966"/>
    <lineage>
        <taxon>Bacteria</taxon>
        <taxon>Pseudomonadati</taxon>
        <taxon>Spirochaetota</taxon>
        <taxon>Spirochaetia</taxon>
        <taxon>Brachyspirales</taxon>
        <taxon>Brachyspiraceae</taxon>
        <taxon>Brachyspira</taxon>
    </lineage>
</organism>
<reference evidence="1 2" key="1">
    <citation type="journal article" date="2019" name="Anaerobe">
        <title>Brachyspira catarrhinii sp. nov., an anaerobic intestinal spirochaete isolated from vervet monkeys may have been misidentified as Brachyspira aalborgi in previous studies.</title>
        <authorList>
            <person name="Phillips N.D."/>
            <person name="La T."/>
            <person name="Hampson D.J."/>
        </authorList>
    </citation>
    <scope>NUCLEOTIDE SEQUENCE [LARGE SCALE GENOMIC DNA]</scope>
    <source>
        <strain evidence="1 2">Z12</strain>
    </source>
</reference>
<dbReference type="EMBL" id="SJDU01000243">
    <property type="protein sequence ID" value="TKZ33143.1"/>
    <property type="molecule type" value="Genomic_DNA"/>
</dbReference>
<sequence>MDDINKTKIYESALDESIDLTLNYFNEIKNYLKETQSNLFNINYDLTEKYYNDFQVWESFNNYIETVDNDINNKLEGVYNELNDKYNNIIQSVDNDINDKLKNMYKELNDKYNNIV</sequence>
<name>A0ABY2TPL7_9SPIR</name>